<keyword evidence="2" id="KW-1185">Reference proteome</keyword>
<dbReference type="AlphaFoldDB" id="A0AB34IEA6"/>
<dbReference type="EMBL" id="JBGBPQ010000030">
    <property type="protein sequence ID" value="KAL1496169.1"/>
    <property type="molecule type" value="Genomic_DNA"/>
</dbReference>
<protein>
    <submittedName>
        <fullName evidence="1">Uncharacterized protein</fullName>
    </submittedName>
</protein>
<name>A0AB34IEA6_PRYPA</name>
<dbReference type="Proteomes" id="UP001515480">
    <property type="component" value="Unassembled WGS sequence"/>
</dbReference>
<proteinExistence type="predicted"/>
<organism evidence="1 2">
    <name type="scientific">Prymnesium parvum</name>
    <name type="common">Toxic golden alga</name>
    <dbReference type="NCBI Taxonomy" id="97485"/>
    <lineage>
        <taxon>Eukaryota</taxon>
        <taxon>Haptista</taxon>
        <taxon>Haptophyta</taxon>
        <taxon>Prymnesiophyceae</taxon>
        <taxon>Prymnesiales</taxon>
        <taxon>Prymnesiaceae</taxon>
        <taxon>Prymnesium</taxon>
    </lineage>
</organism>
<comment type="caution">
    <text evidence="1">The sequence shown here is derived from an EMBL/GenBank/DDBJ whole genome shotgun (WGS) entry which is preliminary data.</text>
</comment>
<evidence type="ECO:0000313" key="2">
    <source>
        <dbReference type="Proteomes" id="UP001515480"/>
    </source>
</evidence>
<accession>A0AB34IEA6</accession>
<reference evidence="1 2" key="1">
    <citation type="journal article" date="2024" name="Science">
        <title>Giant polyketide synthase enzymes in the biosynthesis of giant marine polyether toxins.</title>
        <authorList>
            <person name="Fallon T.R."/>
            <person name="Shende V.V."/>
            <person name="Wierzbicki I.H."/>
            <person name="Pendleton A.L."/>
            <person name="Watervoot N.F."/>
            <person name="Auber R.P."/>
            <person name="Gonzalez D.J."/>
            <person name="Wisecaver J.H."/>
            <person name="Moore B.S."/>
        </authorList>
    </citation>
    <scope>NUCLEOTIDE SEQUENCE [LARGE SCALE GENOMIC DNA]</scope>
    <source>
        <strain evidence="1 2">12B1</strain>
    </source>
</reference>
<gene>
    <name evidence="1" type="ORF">AB1Y20_014786</name>
</gene>
<evidence type="ECO:0000313" key="1">
    <source>
        <dbReference type="EMBL" id="KAL1496169.1"/>
    </source>
</evidence>
<sequence>MAFEAHANWVRSLHDAYRSRPDVMLTVSAGSSIDTEFPSHERIVNLDLDAPAYRGAPTGSFEYFDAEVDVDQPVYRSIGGFDSAAAGESVSSHSFDLGSSGFADEPMDSEWLAAMPPLLHRQVGRRA</sequence>